<feature type="binding site" evidence="5">
    <location>
        <begin position="213"/>
        <end position="216"/>
    </location>
    <ligand>
        <name>GTP</name>
        <dbReference type="ChEBI" id="CHEBI:37565"/>
    </ligand>
</feature>
<feature type="domain" description="OBG-type G" evidence="7">
    <location>
        <begin position="160"/>
        <end position="333"/>
    </location>
</feature>
<feature type="compositionally biased region" description="Basic and acidic residues" evidence="6">
    <location>
        <begin position="347"/>
        <end position="378"/>
    </location>
</feature>
<dbReference type="InterPro" id="IPR006073">
    <property type="entry name" value="GTP-bd"/>
</dbReference>
<dbReference type="Pfam" id="PF01018">
    <property type="entry name" value="GTP1_OBG"/>
    <property type="match status" value="1"/>
</dbReference>
<feature type="region of interest" description="Disordered" evidence="6">
    <location>
        <begin position="128"/>
        <end position="147"/>
    </location>
</feature>
<proteinExistence type="inferred from homology"/>
<dbReference type="InterPro" id="IPR006169">
    <property type="entry name" value="GTP1_OBG_dom"/>
</dbReference>
<dbReference type="InterPro" id="IPR045086">
    <property type="entry name" value="OBG_GTPase"/>
</dbReference>
<dbReference type="Proteomes" id="UP001269819">
    <property type="component" value="Unassembled WGS sequence"/>
</dbReference>
<feature type="binding site" evidence="5">
    <location>
        <position position="173"/>
    </location>
    <ligand>
        <name>Mg(2+)</name>
        <dbReference type="ChEBI" id="CHEBI:18420"/>
    </ligand>
</feature>
<protein>
    <recommendedName>
        <fullName evidence="5">GTPase Obg</fullName>
        <ecNumber evidence="5">3.6.5.-</ecNumber>
    </recommendedName>
    <alternativeName>
        <fullName evidence="5">GTP-binding protein Obg</fullName>
    </alternativeName>
</protein>
<dbReference type="RefSeq" id="WP_316975226.1">
    <property type="nucleotide sequence ID" value="NZ_JAWIIJ010000021.1"/>
</dbReference>
<feature type="binding site" evidence="5">
    <location>
        <position position="193"/>
    </location>
    <ligand>
        <name>Mg(2+)</name>
        <dbReference type="ChEBI" id="CHEBI:18420"/>
    </ligand>
</feature>
<feature type="compositionally biased region" description="Polar residues" evidence="6">
    <location>
        <begin position="129"/>
        <end position="144"/>
    </location>
</feature>
<comment type="similarity">
    <text evidence="1 5">Belongs to the TRAFAC class OBG-HflX-like GTPase superfamily. OBG GTPase family.</text>
</comment>
<gene>
    <name evidence="9" type="primary">obgE</name>
    <name evidence="5" type="synonym">obg</name>
    <name evidence="9" type="ORF">RYS15_19530</name>
</gene>
<dbReference type="InterPro" id="IPR036726">
    <property type="entry name" value="GTP1_OBG_dom_sf"/>
</dbReference>
<comment type="subunit">
    <text evidence="5">Monomer.</text>
</comment>
<dbReference type="NCBIfam" id="TIGR02729">
    <property type="entry name" value="Obg_CgtA"/>
    <property type="match status" value="1"/>
</dbReference>
<evidence type="ECO:0000256" key="6">
    <source>
        <dbReference type="SAM" id="MobiDB-lite"/>
    </source>
</evidence>
<dbReference type="SUPFAM" id="SSF52540">
    <property type="entry name" value="P-loop containing nucleoside triphosphate hydrolases"/>
    <property type="match status" value="1"/>
</dbReference>
<dbReference type="InterPro" id="IPR006074">
    <property type="entry name" value="GTP1-OBG_CS"/>
</dbReference>
<organism evidence="9 10">
    <name type="scientific">Marinobacter xestospongiae</name>
    <dbReference type="NCBI Taxonomy" id="994319"/>
    <lineage>
        <taxon>Bacteria</taxon>
        <taxon>Pseudomonadati</taxon>
        <taxon>Pseudomonadota</taxon>
        <taxon>Gammaproteobacteria</taxon>
        <taxon>Pseudomonadales</taxon>
        <taxon>Marinobacteraceae</taxon>
        <taxon>Marinobacter</taxon>
    </lineage>
</organism>
<evidence type="ECO:0000259" key="7">
    <source>
        <dbReference type="PROSITE" id="PS51710"/>
    </source>
</evidence>
<dbReference type="Gene3D" id="3.40.50.300">
    <property type="entry name" value="P-loop containing nucleotide triphosphate hydrolases"/>
    <property type="match status" value="1"/>
</dbReference>
<comment type="cofactor">
    <cofactor evidence="5">
        <name>Mg(2+)</name>
        <dbReference type="ChEBI" id="CHEBI:18420"/>
    </cofactor>
</comment>
<dbReference type="NCBIfam" id="NF008955">
    <property type="entry name" value="PRK12297.1"/>
    <property type="match status" value="1"/>
</dbReference>
<dbReference type="SUPFAM" id="SSF82051">
    <property type="entry name" value="Obg GTP-binding protein N-terminal domain"/>
    <property type="match status" value="1"/>
</dbReference>
<dbReference type="PROSITE" id="PS51883">
    <property type="entry name" value="OBG"/>
    <property type="match status" value="1"/>
</dbReference>
<name>A0ABU3W3G0_9GAMM</name>
<dbReference type="CDD" id="cd01898">
    <property type="entry name" value="Obg"/>
    <property type="match status" value="1"/>
</dbReference>
<dbReference type="PANTHER" id="PTHR11702:SF31">
    <property type="entry name" value="MITOCHONDRIAL RIBOSOME-ASSOCIATED GTPASE 2"/>
    <property type="match status" value="1"/>
</dbReference>
<keyword evidence="3 5" id="KW-0460">Magnesium</keyword>
<evidence type="ECO:0000256" key="2">
    <source>
        <dbReference type="ARBA" id="ARBA00022741"/>
    </source>
</evidence>
<keyword evidence="5" id="KW-0963">Cytoplasm</keyword>
<dbReference type="HAMAP" id="MF_01454">
    <property type="entry name" value="GTPase_Obg"/>
    <property type="match status" value="1"/>
</dbReference>
<dbReference type="PANTHER" id="PTHR11702">
    <property type="entry name" value="DEVELOPMENTALLY REGULATED GTP-BINDING PROTEIN-RELATED"/>
    <property type="match status" value="1"/>
</dbReference>
<comment type="caution">
    <text evidence="9">The sequence shown here is derived from an EMBL/GenBank/DDBJ whole genome shotgun (WGS) entry which is preliminary data.</text>
</comment>
<dbReference type="InterPro" id="IPR027417">
    <property type="entry name" value="P-loop_NTPase"/>
</dbReference>
<comment type="subcellular location">
    <subcellularLocation>
        <location evidence="5">Cytoplasm</location>
    </subcellularLocation>
</comment>
<evidence type="ECO:0000256" key="4">
    <source>
        <dbReference type="ARBA" id="ARBA00023134"/>
    </source>
</evidence>
<feature type="domain" description="Obg" evidence="8">
    <location>
        <begin position="1"/>
        <end position="159"/>
    </location>
</feature>
<keyword evidence="5" id="KW-0479">Metal-binding</keyword>
<reference evidence="9 10" key="1">
    <citation type="submission" date="2023-10" db="EMBL/GenBank/DDBJ databases">
        <title>Characteristics and mechanism of a salt-tolerant marine origin heterotrophic nitrifying- aerobic denitrifying bacteria Marinobacter xestospongiae HN1.</title>
        <authorList>
            <person name="Qi R."/>
        </authorList>
    </citation>
    <scope>NUCLEOTIDE SEQUENCE [LARGE SCALE GENOMIC DNA]</scope>
    <source>
        <strain evidence="9 10">HN1</strain>
    </source>
</reference>
<dbReference type="PIRSF" id="PIRSF002401">
    <property type="entry name" value="GTP_bd_Obg/CgtA"/>
    <property type="match status" value="1"/>
</dbReference>
<feature type="binding site" evidence="5">
    <location>
        <begin position="314"/>
        <end position="316"/>
    </location>
    <ligand>
        <name>GTP</name>
        <dbReference type="ChEBI" id="CHEBI:37565"/>
    </ligand>
</feature>
<dbReference type="Gene3D" id="2.70.210.12">
    <property type="entry name" value="GTP1/OBG domain"/>
    <property type="match status" value="1"/>
</dbReference>
<keyword evidence="4 5" id="KW-0342">GTP-binding</keyword>
<feature type="binding site" evidence="5">
    <location>
        <begin position="283"/>
        <end position="286"/>
    </location>
    <ligand>
        <name>GTP</name>
        <dbReference type="ChEBI" id="CHEBI:37565"/>
    </ligand>
</feature>
<keyword evidence="2 5" id="KW-0547">Nucleotide-binding</keyword>
<sequence>MKFVDEATIIVEAGKGGHGCLSFRREKYVPKGGPDGGDGGDGGSVYLEADDALNTLIDYRFQRKYKAQNGEPGAGRNCSGSKGEDMVLPVPVGTTVVDMDTHEVLGDLTRAGERLKVAQGGFHGLGNTRFKSSVNRAPRQTTPGSEGEARNLRLELKVLADVGLLGMPNAGKSTFIRAVSAARPKVANYPFTTLVPNLGVVSVQAHQSFVIADIPGLIEGAAEGAGLGIRFLKHLVRTRLLLHLVDVAPYDGSSPAESVQAIAAELEKFSETLSNRERWLVLNKVDMVAEEDREAHCQAIIDELDWQGPVFRISALSGEGTKPLTQAVMRWIEARAEEESQNPEVAEQERQRRAQMDEEARARIEAERAARRAARKNDDDDDDDFDDDDYDVEVVYAPE</sequence>
<keyword evidence="10" id="KW-1185">Reference proteome</keyword>
<dbReference type="PROSITE" id="PS00905">
    <property type="entry name" value="GTP1_OBG"/>
    <property type="match status" value="1"/>
</dbReference>
<comment type="function">
    <text evidence="5">An essential GTPase which binds GTP, GDP and possibly (p)ppGpp with moderate affinity, with high nucleotide exchange rates and a fairly low GTP hydrolysis rate. Plays a role in control of the cell cycle, stress response, ribosome biogenesis and in those bacteria that undergo differentiation, in morphogenesis control.</text>
</comment>
<dbReference type="NCBIfam" id="NF008956">
    <property type="entry name" value="PRK12299.1"/>
    <property type="match status" value="1"/>
</dbReference>
<evidence type="ECO:0000313" key="10">
    <source>
        <dbReference type="Proteomes" id="UP001269819"/>
    </source>
</evidence>
<feature type="binding site" evidence="5">
    <location>
        <begin position="191"/>
        <end position="195"/>
    </location>
    <ligand>
        <name>GTP</name>
        <dbReference type="ChEBI" id="CHEBI:37565"/>
    </ligand>
</feature>
<evidence type="ECO:0000256" key="1">
    <source>
        <dbReference type="ARBA" id="ARBA00007699"/>
    </source>
</evidence>
<evidence type="ECO:0000313" key="9">
    <source>
        <dbReference type="EMBL" id="MDV2080885.1"/>
    </source>
</evidence>
<dbReference type="EC" id="3.6.5.-" evidence="5"/>
<dbReference type="EMBL" id="JAWIIJ010000021">
    <property type="protein sequence ID" value="MDV2080885.1"/>
    <property type="molecule type" value="Genomic_DNA"/>
</dbReference>
<dbReference type="PROSITE" id="PS51710">
    <property type="entry name" value="G_OBG"/>
    <property type="match status" value="1"/>
</dbReference>
<accession>A0ABU3W3G0</accession>
<feature type="region of interest" description="Disordered" evidence="6">
    <location>
        <begin position="337"/>
        <end position="399"/>
    </location>
</feature>
<dbReference type="InterPro" id="IPR031167">
    <property type="entry name" value="G_OBG"/>
</dbReference>
<evidence type="ECO:0000256" key="5">
    <source>
        <dbReference type="HAMAP-Rule" id="MF_01454"/>
    </source>
</evidence>
<keyword evidence="5" id="KW-0378">Hydrolase</keyword>
<dbReference type="PRINTS" id="PR00326">
    <property type="entry name" value="GTP1OBG"/>
</dbReference>
<feature type="compositionally biased region" description="Acidic residues" evidence="6">
    <location>
        <begin position="379"/>
        <end position="392"/>
    </location>
</feature>
<dbReference type="Pfam" id="PF01926">
    <property type="entry name" value="MMR_HSR1"/>
    <property type="match status" value="1"/>
</dbReference>
<evidence type="ECO:0000256" key="3">
    <source>
        <dbReference type="ARBA" id="ARBA00022842"/>
    </source>
</evidence>
<feature type="binding site" evidence="5">
    <location>
        <begin position="166"/>
        <end position="173"/>
    </location>
    <ligand>
        <name>GTP</name>
        <dbReference type="ChEBI" id="CHEBI:37565"/>
    </ligand>
</feature>
<dbReference type="InterPro" id="IPR014100">
    <property type="entry name" value="GTP-bd_Obg/CgtA"/>
</dbReference>
<evidence type="ECO:0000259" key="8">
    <source>
        <dbReference type="PROSITE" id="PS51883"/>
    </source>
</evidence>